<keyword evidence="3" id="KW-0255">Endonuclease</keyword>
<evidence type="ECO:0000256" key="1">
    <source>
        <dbReference type="ARBA" id="ARBA00022722"/>
    </source>
</evidence>
<protein>
    <recommendedName>
        <fullName evidence="6">type II site-specific deoxyribonuclease</fullName>
        <ecNumber evidence="6">3.1.21.4</ecNumber>
    </recommendedName>
</protein>
<proteinExistence type="predicted"/>
<evidence type="ECO:0000256" key="6">
    <source>
        <dbReference type="ARBA" id="ARBA00093790"/>
    </source>
</evidence>
<keyword evidence="2" id="KW-0680">Restriction system</keyword>
<comment type="caution">
    <text evidence="7">The sequence shown here is derived from an EMBL/GenBank/DDBJ whole genome shotgun (WGS) entry which is preliminary data.</text>
</comment>
<comment type="catalytic activity">
    <reaction evidence="5">
        <text>Endonucleolytic cleavage of DNA to give specific double-stranded fragments with terminal 5'-phosphates.</text>
        <dbReference type="EC" id="3.1.21.4"/>
    </reaction>
</comment>
<evidence type="ECO:0000313" key="7">
    <source>
        <dbReference type="EMBL" id="OGY72831.1"/>
    </source>
</evidence>
<dbReference type="InterPro" id="IPR019045">
    <property type="entry name" value="Restrct_endonuc_II_HinfI"/>
</dbReference>
<evidence type="ECO:0000256" key="3">
    <source>
        <dbReference type="ARBA" id="ARBA00022759"/>
    </source>
</evidence>
<dbReference type="GO" id="GO:0003677">
    <property type="term" value="F:DNA binding"/>
    <property type="evidence" value="ECO:0007669"/>
    <property type="project" value="InterPro"/>
</dbReference>
<name>A0A1G2A7S6_9BACT</name>
<dbReference type="Proteomes" id="UP000178315">
    <property type="component" value="Unassembled WGS sequence"/>
</dbReference>
<gene>
    <name evidence="7" type="ORF">A3H61_04550</name>
</gene>
<reference evidence="7 8" key="1">
    <citation type="journal article" date="2016" name="Nat. Commun.">
        <title>Thousands of microbial genomes shed light on interconnected biogeochemical processes in an aquifer system.</title>
        <authorList>
            <person name="Anantharaman K."/>
            <person name="Brown C.T."/>
            <person name="Hug L.A."/>
            <person name="Sharon I."/>
            <person name="Castelle C.J."/>
            <person name="Probst A.J."/>
            <person name="Thomas B.C."/>
            <person name="Singh A."/>
            <person name="Wilkins M.J."/>
            <person name="Karaoz U."/>
            <person name="Brodie E.L."/>
            <person name="Williams K.H."/>
            <person name="Hubbard S.S."/>
            <person name="Banfield J.F."/>
        </authorList>
    </citation>
    <scope>NUCLEOTIDE SEQUENCE [LARGE SCALE GENOMIC DNA]</scope>
</reference>
<organism evidence="7 8">
    <name type="scientific">Candidatus Jacksonbacteria bacterium RIFCSPLOWO2_02_FULL_44_20</name>
    <dbReference type="NCBI Taxonomy" id="1798460"/>
    <lineage>
        <taxon>Bacteria</taxon>
        <taxon>Candidatus Jacksoniibacteriota</taxon>
    </lineage>
</organism>
<dbReference type="EC" id="3.1.21.4" evidence="6"/>
<sequence length="90" mass="10745">MLEWLAVYFFQNPKAKAHTLISIPCNPYEPKPYVRWTMKGMLDLNEEVKIAEEFWDFLAGQGTYENLLDCFEQAGIELRTEMDRYFSKFH</sequence>
<keyword evidence="4" id="KW-0378">Hydrolase</keyword>
<dbReference type="AlphaFoldDB" id="A0A1G2A7S6"/>
<keyword evidence="1" id="KW-0540">Nuclease</keyword>
<accession>A0A1G2A7S6</accession>
<evidence type="ECO:0000256" key="5">
    <source>
        <dbReference type="ARBA" id="ARBA00093760"/>
    </source>
</evidence>
<evidence type="ECO:0000313" key="8">
    <source>
        <dbReference type="Proteomes" id="UP000178315"/>
    </source>
</evidence>
<evidence type="ECO:0000256" key="2">
    <source>
        <dbReference type="ARBA" id="ARBA00022747"/>
    </source>
</evidence>
<dbReference type="Pfam" id="PF09520">
    <property type="entry name" value="RE_TdeIII"/>
    <property type="match status" value="1"/>
</dbReference>
<dbReference type="GO" id="GO:0009036">
    <property type="term" value="F:type II site-specific deoxyribonuclease activity"/>
    <property type="evidence" value="ECO:0007669"/>
    <property type="project" value="InterPro"/>
</dbReference>
<dbReference type="EMBL" id="MHJU01000022">
    <property type="protein sequence ID" value="OGY72831.1"/>
    <property type="molecule type" value="Genomic_DNA"/>
</dbReference>
<dbReference type="GO" id="GO:0009307">
    <property type="term" value="P:DNA restriction-modification system"/>
    <property type="evidence" value="ECO:0007669"/>
    <property type="project" value="InterPro"/>
</dbReference>
<evidence type="ECO:0000256" key="4">
    <source>
        <dbReference type="ARBA" id="ARBA00022801"/>
    </source>
</evidence>